<dbReference type="PRINTS" id="PR00081">
    <property type="entry name" value="GDHRDH"/>
</dbReference>
<dbReference type="Proteomes" id="UP000564573">
    <property type="component" value="Unassembled WGS sequence"/>
</dbReference>
<keyword evidence="2" id="KW-0560">Oxidoreductase</keyword>
<evidence type="ECO:0000259" key="3">
    <source>
        <dbReference type="SMART" id="SM00822"/>
    </source>
</evidence>
<dbReference type="InterPro" id="IPR002347">
    <property type="entry name" value="SDR_fam"/>
</dbReference>
<dbReference type="Gene3D" id="3.40.50.720">
    <property type="entry name" value="NAD(P)-binding Rossmann-like Domain"/>
    <property type="match status" value="1"/>
</dbReference>
<dbReference type="PANTHER" id="PTHR43639">
    <property type="entry name" value="OXIDOREDUCTASE, SHORT-CHAIN DEHYDROGENASE/REDUCTASE FAMILY (AFU_ORTHOLOGUE AFUA_5G02870)"/>
    <property type="match status" value="1"/>
</dbReference>
<dbReference type="InterPro" id="IPR057326">
    <property type="entry name" value="KR_dom"/>
</dbReference>
<evidence type="ECO:0000256" key="1">
    <source>
        <dbReference type="ARBA" id="ARBA00006484"/>
    </source>
</evidence>
<name>A0A839XQ78_9PSEU</name>
<dbReference type="Pfam" id="PF13561">
    <property type="entry name" value="adh_short_C2"/>
    <property type="match status" value="1"/>
</dbReference>
<keyword evidence="5" id="KW-1185">Reference proteome</keyword>
<gene>
    <name evidence="4" type="ORF">FB384_000979</name>
</gene>
<feature type="domain" description="Ketoreductase" evidence="3">
    <location>
        <begin position="6"/>
        <end position="185"/>
    </location>
</feature>
<dbReference type="PANTHER" id="PTHR43639:SF1">
    <property type="entry name" value="SHORT-CHAIN DEHYDROGENASE_REDUCTASE FAMILY PROTEIN"/>
    <property type="match status" value="1"/>
</dbReference>
<dbReference type="GO" id="GO:0016491">
    <property type="term" value="F:oxidoreductase activity"/>
    <property type="evidence" value="ECO:0007669"/>
    <property type="project" value="UniProtKB-KW"/>
</dbReference>
<dbReference type="InterPro" id="IPR036291">
    <property type="entry name" value="NAD(P)-bd_dom_sf"/>
</dbReference>
<comment type="similarity">
    <text evidence="1">Belongs to the short-chain dehydrogenases/reductases (SDR) family.</text>
</comment>
<comment type="caution">
    <text evidence="4">The sequence shown here is derived from an EMBL/GenBank/DDBJ whole genome shotgun (WGS) entry which is preliminary data.</text>
</comment>
<protein>
    <submittedName>
        <fullName evidence="4">NAD(P)-dependent dehydrogenase (Short-subunit alcohol dehydrogenase family)</fullName>
    </submittedName>
</protein>
<dbReference type="AlphaFoldDB" id="A0A839XQ78"/>
<dbReference type="SMART" id="SM00822">
    <property type="entry name" value="PKS_KR"/>
    <property type="match status" value="1"/>
</dbReference>
<sequence length="245" mass="24314">MTLAGKVALVSGGSRGIGAAIATRLAADGADVAFTYTSAEQQAGEVAARIESHGRKALAIRADSTDADAVADSVHRTAETLGGVDILVNNAGVFPTATIDELTVAEIDRTLAIHVRAVLVATQAAARHLPDGGRVINIGSGLASRVPGPGLSLYSASKSALDGLTRGLARDLGPRGISAVAVHPGSTDTDMNPAGGPRAEAQKAGRALAEYATPGDVAATVAHLAGEGGRFITGSGILIDGGANA</sequence>
<evidence type="ECO:0000256" key="2">
    <source>
        <dbReference type="ARBA" id="ARBA00023002"/>
    </source>
</evidence>
<evidence type="ECO:0000313" key="4">
    <source>
        <dbReference type="EMBL" id="MBB3662075.1"/>
    </source>
</evidence>
<proteinExistence type="inferred from homology"/>
<dbReference type="EMBL" id="JACIBS010000001">
    <property type="protein sequence ID" value="MBB3662075.1"/>
    <property type="molecule type" value="Genomic_DNA"/>
</dbReference>
<dbReference type="SUPFAM" id="SSF51735">
    <property type="entry name" value="NAD(P)-binding Rossmann-fold domains"/>
    <property type="match status" value="1"/>
</dbReference>
<organism evidence="4 5">
    <name type="scientific">Prauserella sediminis</name>
    <dbReference type="NCBI Taxonomy" id="577680"/>
    <lineage>
        <taxon>Bacteria</taxon>
        <taxon>Bacillati</taxon>
        <taxon>Actinomycetota</taxon>
        <taxon>Actinomycetes</taxon>
        <taxon>Pseudonocardiales</taxon>
        <taxon>Pseudonocardiaceae</taxon>
        <taxon>Prauserella</taxon>
        <taxon>Prauserella salsuginis group</taxon>
    </lineage>
</organism>
<evidence type="ECO:0000313" key="5">
    <source>
        <dbReference type="Proteomes" id="UP000564573"/>
    </source>
</evidence>
<accession>A0A839XQ78</accession>
<dbReference type="FunFam" id="3.40.50.720:FF:000084">
    <property type="entry name" value="Short-chain dehydrogenase reductase"/>
    <property type="match status" value="1"/>
</dbReference>
<dbReference type="RefSeq" id="WP_183779534.1">
    <property type="nucleotide sequence ID" value="NZ_JACIBS010000001.1"/>
</dbReference>
<dbReference type="PRINTS" id="PR00080">
    <property type="entry name" value="SDRFAMILY"/>
</dbReference>
<reference evidence="4 5" key="1">
    <citation type="submission" date="2020-08" db="EMBL/GenBank/DDBJ databases">
        <title>Sequencing the genomes of 1000 actinobacteria strains.</title>
        <authorList>
            <person name="Klenk H.-P."/>
        </authorList>
    </citation>
    <scope>NUCLEOTIDE SEQUENCE [LARGE SCALE GENOMIC DNA]</scope>
    <source>
        <strain evidence="4 5">DSM 45267</strain>
    </source>
</reference>